<dbReference type="RefSeq" id="WP_045087612.1">
    <property type="nucleotide sequence ID" value="NZ_LN824141.1"/>
</dbReference>
<reference evidence="2" key="1">
    <citation type="submission" date="2014-11" db="EMBL/GenBank/DDBJ databases">
        <authorList>
            <person name="Wibberg D."/>
        </authorList>
    </citation>
    <scope>NUCLEOTIDE SEQUENCE [LARGE SCALE GENOMIC DNA]</scope>
    <source>
        <strain evidence="2">L3</strain>
    </source>
</reference>
<evidence type="ECO:0000313" key="1">
    <source>
        <dbReference type="EMBL" id="CEP78093.1"/>
    </source>
</evidence>
<dbReference type="EMBL" id="LN824141">
    <property type="protein sequence ID" value="CEP78093.1"/>
    <property type="molecule type" value="Genomic_DNA"/>
</dbReference>
<organism evidence="1 2">
    <name type="scientific">Defluviitoga tunisiensis</name>
    <dbReference type="NCBI Taxonomy" id="1006576"/>
    <lineage>
        <taxon>Bacteria</taxon>
        <taxon>Thermotogati</taxon>
        <taxon>Thermotogota</taxon>
        <taxon>Thermotogae</taxon>
        <taxon>Petrotogales</taxon>
        <taxon>Petrotogaceae</taxon>
        <taxon>Defluviitoga</taxon>
    </lineage>
</organism>
<accession>A0A0C7NXM4</accession>
<evidence type="ECO:0008006" key="3">
    <source>
        <dbReference type="Google" id="ProtNLM"/>
    </source>
</evidence>
<evidence type="ECO:0000313" key="2">
    <source>
        <dbReference type="Proteomes" id="UP000032809"/>
    </source>
</evidence>
<protein>
    <recommendedName>
        <fullName evidence="3">Transcriptional regulator HTH-type FeoC domain-containing protein</fullName>
    </recommendedName>
</protein>
<proteinExistence type="predicted"/>
<dbReference type="AlphaFoldDB" id="A0A0C7NXM4"/>
<keyword evidence="2" id="KW-1185">Reference proteome</keyword>
<dbReference type="OrthoDB" id="47867at2"/>
<name>A0A0C7NXM4_DEFTU</name>
<gene>
    <name evidence="1" type="ORF">DTL3_0783</name>
</gene>
<sequence>MNLEQIKEYIKENKELSLLDIKEKFNLSESEIKVLKPFLITFGIPLKTVNEIHSICEECPLNNSCKKKSEKDLGCCN</sequence>
<dbReference type="STRING" id="1006576.DTL3_0783"/>
<dbReference type="HOGENOM" id="CLU_2717643_0_0_0"/>
<dbReference type="Proteomes" id="UP000032809">
    <property type="component" value="Chromosome I"/>
</dbReference>
<dbReference type="KEGG" id="dtn:DTL3_0783"/>